<keyword evidence="6" id="KW-0378">Hydrolase</keyword>
<sequence>MATLLLPLSILSLVMAGIVAGHNVTISLLDSAVARGADGTPPAYAYSPGFGDGVDKWHVIFEGGGWCRDVADCLNRSKTPLGSSAKLMSKEQNGVVSFGGMLDANSTLNPDFYNWHVFRIFYCDGSSFMSDVEDVDPCLFPENLVPDIQTPLFLIESAFDSYQIGYTLFPDRSPKWKSCLQNLMLCNWTEIEIMKDFRLILVNTLKSTIANSSSRRGYFVHSCYRHGHMEDISGSTCSLIVGNGLANKVKYSRSRGRLVFRPERIPGDGYGQQLATELHWRKPTYFGEKVYRLLYSSLDAMN</sequence>
<evidence type="ECO:0000256" key="1">
    <source>
        <dbReference type="ARBA" id="ARBA00003534"/>
    </source>
</evidence>
<evidence type="ECO:0000256" key="3">
    <source>
        <dbReference type="ARBA" id="ARBA00005784"/>
    </source>
</evidence>
<gene>
    <name evidence="7" type="ORF">SASPL_106994</name>
</gene>
<dbReference type="AlphaFoldDB" id="A0A8X8Y9L0"/>
<evidence type="ECO:0000256" key="4">
    <source>
        <dbReference type="ARBA" id="ARBA00022512"/>
    </source>
</evidence>
<comment type="function">
    <text evidence="1 6">Hydrolyzes acetyl esters in homogalacturonan regions of pectin. In type I primary cell wall, galacturonic acid residues of pectin can be acetylated at the O-2 and O-3 positions. Decreasing the degree of acetylation of pectin gels in vitro alters their physical properties.</text>
</comment>
<comment type="similarity">
    <text evidence="3 6">Belongs to the pectinacetylesterase family.</text>
</comment>
<keyword evidence="4 6" id="KW-0134">Cell wall</keyword>
<keyword evidence="5 6" id="KW-0961">Cell wall biogenesis/degradation</keyword>
<feature type="signal peptide" evidence="6">
    <location>
        <begin position="1"/>
        <end position="16"/>
    </location>
</feature>
<organism evidence="7">
    <name type="scientific">Salvia splendens</name>
    <name type="common">Scarlet sage</name>
    <dbReference type="NCBI Taxonomy" id="180675"/>
    <lineage>
        <taxon>Eukaryota</taxon>
        <taxon>Viridiplantae</taxon>
        <taxon>Streptophyta</taxon>
        <taxon>Embryophyta</taxon>
        <taxon>Tracheophyta</taxon>
        <taxon>Spermatophyta</taxon>
        <taxon>Magnoliopsida</taxon>
        <taxon>eudicotyledons</taxon>
        <taxon>Gunneridae</taxon>
        <taxon>Pentapetalae</taxon>
        <taxon>asterids</taxon>
        <taxon>lamiids</taxon>
        <taxon>Lamiales</taxon>
        <taxon>Lamiaceae</taxon>
        <taxon>Nepetoideae</taxon>
        <taxon>Mentheae</taxon>
        <taxon>Salviinae</taxon>
        <taxon>Salvia</taxon>
        <taxon>Salvia subgen. Calosphace</taxon>
        <taxon>core Calosphace</taxon>
    </lineage>
</organism>
<dbReference type="EC" id="3.1.1.-" evidence="6"/>
<dbReference type="Pfam" id="PF03283">
    <property type="entry name" value="PAE"/>
    <property type="match status" value="2"/>
</dbReference>
<feature type="chain" id="PRO_5036516594" description="Pectin acetylesterase" evidence="6">
    <location>
        <begin position="17"/>
        <end position="302"/>
    </location>
</feature>
<keyword evidence="8" id="KW-1185">Reference proteome</keyword>
<evidence type="ECO:0000256" key="6">
    <source>
        <dbReference type="RuleBase" id="RU363114"/>
    </source>
</evidence>
<reference evidence="7" key="2">
    <citation type="submission" date="2020-08" db="EMBL/GenBank/DDBJ databases">
        <title>Plant Genome Project.</title>
        <authorList>
            <person name="Zhang R.-G."/>
        </authorList>
    </citation>
    <scope>NUCLEOTIDE SEQUENCE</scope>
    <source>
        <strain evidence="7">Huo1</strain>
        <tissue evidence="7">Leaf</tissue>
    </source>
</reference>
<proteinExistence type="inferred from homology"/>
<dbReference type="GO" id="GO:0071555">
    <property type="term" value="P:cell wall organization"/>
    <property type="evidence" value="ECO:0007669"/>
    <property type="project" value="UniProtKB-KW"/>
</dbReference>
<dbReference type="GO" id="GO:0009505">
    <property type="term" value="C:plant-type cell wall"/>
    <property type="evidence" value="ECO:0007669"/>
    <property type="project" value="TreeGrafter"/>
</dbReference>
<evidence type="ECO:0000313" key="7">
    <source>
        <dbReference type="EMBL" id="KAG6428955.1"/>
    </source>
</evidence>
<keyword evidence="6" id="KW-0964">Secreted</keyword>
<reference evidence="7" key="1">
    <citation type="submission" date="2018-01" db="EMBL/GenBank/DDBJ databases">
        <authorList>
            <person name="Mao J.F."/>
        </authorList>
    </citation>
    <scope>NUCLEOTIDE SEQUENCE</scope>
    <source>
        <strain evidence="7">Huo1</strain>
        <tissue evidence="7">Leaf</tissue>
    </source>
</reference>
<keyword evidence="6" id="KW-0732">Signal</keyword>
<protein>
    <recommendedName>
        <fullName evidence="6">Pectin acetylesterase</fullName>
        <ecNumber evidence="6">3.1.1.-</ecNumber>
    </recommendedName>
</protein>
<comment type="subcellular location">
    <subcellularLocation>
        <location evidence="2 6">Secreted</location>
        <location evidence="2 6">Cell wall</location>
    </subcellularLocation>
</comment>
<dbReference type="Proteomes" id="UP000298416">
    <property type="component" value="Unassembled WGS sequence"/>
</dbReference>
<name>A0A8X8Y9L0_SALSN</name>
<dbReference type="PANTHER" id="PTHR21562">
    <property type="entry name" value="NOTUM-RELATED"/>
    <property type="match status" value="1"/>
</dbReference>
<comment type="caution">
    <text evidence="7">The sequence shown here is derived from an EMBL/GenBank/DDBJ whole genome shotgun (WGS) entry which is preliminary data.</text>
</comment>
<dbReference type="InterPro" id="IPR004963">
    <property type="entry name" value="PAE/NOTUM"/>
</dbReference>
<evidence type="ECO:0000313" key="8">
    <source>
        <dbReference type="Proteomes" id="UP000298416"/>
    </source>
</evidence>
<evidence type="ECO:0000256" key="5">
    <source>
        <dbReference type="ARBA" id="ARBA00023316"/>
    </source>
</evidence>
<dbReference type="GO" id="GO:0052793">
    <property type="term" value="F:pectin acetylesterase activity"/>
    <property type="evidence" value="ECO:0007669"/>
    <property type="project" value="TreeGrafter"/>
</dbReference>
<accession>A0A8X8Y9L0</accession>
<dbReference type="EMBL" id="PNBA02000003">
    <property type="protein sequence ID" value="KAG6428955.1"/>
    <property type="molecule type" value="Genomic_DNA"/>
</dbReference>
<evidence type="ECO:0000256" key="2">
    <source>
        <dbReference type="ARBA" id="ARBA00004191"/>
    </source>
</evidence>
<dbReference type="PANTHER" id="PTHR21562:SF65">
    <property type="entry name" value="PECTIN ACETYLESTERASE"/>
    <property type="match status" value="1"/>
</dbReference>